<dbReference type="InterPro" id="IPR027373">
    <property type="entry name" value="RHH_dom"/>
</dbReference>
<sequence length="77" mass="8472">MVPTKQSFKKTDGSTTSVSLEPAFLLALREMAAARGGTTNALMREIDQRRSHANLTSVLRLFVLDHFIARGALENDP</sequence>
<dbReference type="Pfam" id="PF13467">
    <property type="entry name" value="RHH_4"/>
    <property type="match status" value="1"/>
</dbReference>
<dbReference type="EMBL" id="CP050292">
    <property type="protein sequence ID" value="QND75166.1"/>
    <property type="molecule type" value="Genomic_DNA"/>
</dbReference>
<reference evidence="3" key="1">
    <citation type="journal article" date="2020" name="Mol. Plant Microbe">
        <title>Rhizobial microsymbionts of the narrowly endemic Oxytropis species growing in Kamchatka are characterized by significant genetic diversity and possess a set of genes that are associated with T3SS and T6SS secretion systems and can affect the development of symbiosis.</title>
        <authorList>
            <person name="Safronova V."/>
            <person name="Guro P."/>
            <person name="Sazanova A."/>
            <person name="Kuznetsova I."/>
            <person name="Belimov A."/>
            <person name="Yakubov V."/>
            <person name="Chirak E."/>
            <person name="Afonin A."/>
            <person name="Gogolev Y."/>
            <person name="Andronov E."/>
            <person name="Tikhonovich I."/>
        </authorList>
    </citation>
    <scope>NUCLEOTIDE SEQUENCE [LARGE SCALE GENOMIC DNA]</scope>
    <source>
        <strain evidence="3">581</strain>
    </source>
</reference>
<organism evidence="2 3">
    <name type="scientific">Tardiphaga robiniae</name>
    <dbReference type="NCBI Taxonomy" id="943830"/>
    <lineage>
        <taxon>Bacteria</taxon>
        <taxon>Pseudomonadati</taxon>
        <taxon>Pseudomonadota</taxon>
        <taxon>Alphaproteobacteria</taxon>
        <taxon>Hyphomicrobiales</taxon>
        <taxon>Nitrobacteraceae</taxon>
        <taxon>Tardiphaga</taxon>
    </lineage>
</organism>
<accession>A0A7G6U834</accession>
<dbReference type="Proteomes" id="UP000515291">
    <property type="component" value="Chromosome"/>
</dbReference>
<feature type="domain" description="Ribbon-helix-helix" evidence="1">
    <location>
        <begin position="12"/>
        <end position="66"/>
    </location>
</feature>
<dbReference type="RefSeq" id="WP_184514064.1">
    <property type="nucleotide sequence ID" value="NZ_CP050292.1"/>
</dbReference>
<dbReference type="AlphaFoldDB" id="A0A7G6U834"/>
<dbReference type="InterPro" id="IPR038268">
    <property type="entry name" value="RHH_sf"/>
</dbReference>
<dbReference type="Gene3D" id="1.10.3990.20">
    <property type="entry name" value="protein bp1543"/>
    <property type="match status" value="1"/>
</dbReference>
<dbReference type="KEGG" id="trb:HB776_31105"/>
<evidence type="ECO:0000313" key="3">
    <source>
        <dbReference type="Proteomes" id="UP000515291"/>
    </source>
</evidence>
<evidence type="ECO:0000259" key="1">
    <source>
        <dbReference type="Pfam" id="PF13467"/>
    </source>
</evidence>
<proteinExistence type="predicted"/>
<gene>
    <name evidence="2" type="ORF">HB776_31105</name>
</gene>
<name>A0A7G6U834_9BRAD</name>
<evidence type="ECO:0000313" key="2">
    <source>
        <dbReference type="EMBL" id="QND75166.1"/>
    </source>
</evidence>
<protein>
    <submittedName>
        <fullName evidence="2">Ribbon-helix-helix domain-containing protein</fullName>
    </submittedName>
</protein>